<gene>
    <name evidence="1" type="ordered locus">Toce_1285</name>
</gene>
<proteinExistence type="predicted"/>
<dbReference type="Gene3D" id="1.10.10.60">
    <property type="entry name" value="Homeodomain-like"/>
    <property type="match status" value="1"/>
</dbReference>
<dbReference type="SUPFAM" id="SSF88659">
    <property type="entry name" value="Sigma3 and sigma4 domains of RNA polymerase sigma factors"/>
    <property type="match status" value="1"/>
</dbReference>
<keyword evidence="2" id="KW-1185">Reference proteome</keyword>
<accession>D9S3R4</accession>
<protein>
    <recommendedName>
        <fullName evidence="3">Homeodomain phBC6A51-type domain-containing protein</fullName>
    </recommendedName>
</protein>
<evidence type="ECO:0008006" key="3">
    <source>
        <dbReference type="Google" id="ProtNLM"/>
    </source>
</evidence>
<reference evidence="1 2" key="1">
    <citation type="journal article" date="2010" name="Stand. Genomic Sci.">
        <title>Complete genome sequence of Thermosediminibacter oceani type strain (JW/IW-1228P).</title>
        <authorList>
            <person name="Pitluck S."/>
            <person name="Yasawong M."/>
            <person name="Munk C."/>
            <person name="Nolan M."/>
            <person name="Lapidus A."/>
            <person name="Lucas S."/>
            <person name="Glavina Del Rio T."/>
            <person name="Tice H."/>
            <person name="Cheng J.F."/>
            <person name="Bruce D."/>
            <person name="Detter C."/>
            <person name="Tapia R."/>
            <person name="Han C."/>
            <person name="Goodwin L."/>
            <person name="Liolios K."/>
            <person name="Ivanova N."/>
            <person name="Mavromatis K."/>
            <person name="Mikhailova N."/>
            <person name="Pati A."/>
            <person name="Chen A."/>
            <person name="Palaniappan K."/>
            <person name="Land M."/>
            <person name="Hauser L."/>
            <person name="Chang Y.J."/>
            <person name="Jeffries C.D."/>
            <person name="Rohde M."/>
            <person name="Spring S."/>
            <person name="Sikorski J."/>
            <person name="Goker M."/>
            <person name="Woyke T."/>
            <person name="Bristow J."/>
            <person name="Eisen J.A."/>
            <person name="Markowitz V."/>
            <person name="Hugenholtz P."/>
            <person name="Kyrpides N.C."/>
            <person name="Klenk H.P."/>
        </authorList>
    </citation>
    <scope>NUCLEOTIDE SEQUENCE [LARGE SCALE GENOMIC DNA]</scope>
    <source>
        <strain evidence="2">ATCC BAA-1034 / DSM 16646 / JW/IW-1228P</strain>
    </source>
</reference>
<evidence type="ECO:0000313" key="1">
    <source>
        <dbReference type="EMBL" id="ADL08041.1"/>
    </source>
</evidence>
<sequence length="130" mass="14923">MIIDEQKRLCIEYLVAGMSITEIAQKIGRSRQAIYDWLKNPEFKAALDERLQENKAQAEKIINSKLPEALYKIWALIEKSQSDKVKADLLKYWVDRQLGKPSTKVSVDMNDPNKDSAADLNDLIDEVLDE</sequence>
<dbReference type="RefSeq" id="WP_013276079.1">
    <property type="nucleotide sequence ID" value="NC_014377.1"/>
</dbReference>
<dbReference type="KEGG" id="toc:Toce_1285"/>
<dbReference type="Pfam" id="PF13384">
    <property type="entry name" value="HTH_23"/>
    <property type="match status" value="1"/>
</dbReference>
<dbReference type="InterPro" id="IPR013324">
    <property type="entry name" value="RNA_pol_sigma_r3/r4-like"/>
</dbReference>
<dbReference type="eggNOG" id="ENOG50335DD">
    <property type="taxonomic scope" value="Bacteria"/>
</dbReference>
<evidence type="ECO:0000313" key="2">
    <source>
        <dbReference type="Proteomes" id="UP000000272"/>
    </source>
</evidence>
<dbReference type="Proteomes" id="UP000000272">
    <property type="component" value="Chromosome"/>
</dbReference>
<dbReference type="HOGENOM" id="CLU_145282_0_0_9"/>
<dbReference type="AlphaFoldDB" id="D9S3R4"/>
<dbReference type="OrthoDB" id="1919894at2"/>
<name>D9S3R4_THEOJ</name>
<organism evidence="1 2">
    <name type="scientific">Thermosediminibacter oceani (strain ATCC BAA-1034 / DSM 16646 / JW/IW-1228P)</name>
    <dbReference type="NCBI Taxonomy" id="555079"/>
    <lineage>
        <taxon>Bacteria</taxon>
        <taxon>Bacillati</taxon>
        <taxon>Bacillota</taxon>
        <taxon>Clostridia</taxon>
        <taxon>Thermosediminibacterales</taxon>
        <taxon>Thermosediminibacteraceae</taxon>
        <taxon>Thermosediminibacter</taxon>
    </lineage>
</organism>
<dbReference type="EMBL" id="CP002131">
    <property type="protein sequence ID" value="ADL08041.1"/>
    <property type="molecule type" value="Genomic_DNA"/>
</dbReference>